<dbReference type="CDD" id="cd14958">
    <property type="entry name" value="NHL_PAL_like"/>
    <property type="match status" value="1"/>
</dbReference>
<feature type="binding site" evidence="9">
    <location>
        <position position="351"/>
    </location>
    <ligand>
        <name>Ca(2+)</name>
        <dbReference type="ChEBI" id="CHEBI:29108"/>
        <note>structural</note>
    </ligand>
</feature>
<dbReference type="InterPro" id="IPR000720">
    <property type="entry name" value="PHM/PAL"/>
</dbReference>
<keyword evidence="9" id="KW-0862">Zinc</keyword>
<feature type="binding site" evidence="8">
    <location>
        <position position="199"/>
    </location>
    <ligand>
        <name>a protein</name>
        <dbReference type="ChEBI" id="CHEBI:16541"/>
    </ligand>
    <ligandPart>
        <name>C-terminal Xaa-(2S)-2-hydroxyglycine residue</name>
        <dbReference type="ChEBI" id="CHEBI:142768"/>
    </ligandPart>
</feature>
<evidence type="ECO:0000313" key="14">
    <source>
        <dbReference type="Proteomes" id="UP000735302"/>
    </source>
</evidence>
<keyword evidence="7" id="KW-0456">Lyase</keyword>
<evidence type="ECO:0000256" key="3">
    <source>
        <dbReference type="ARBA" id="ARBA00022729"/>
    </source>
</evidence>
<evidence type="ECO:0000256" key="10">
    <source>
        <dbReference type="PIRSR" id="PIRSR600720-3"/>
    </source>
</evidence>
<feature type="disulfide bond" evidence="10">
    <location>
        <begin position="180"/>
        <end position="200"/>
    </location>
</feature>
<keyword evidence="13" id="KW-0503">Monooxygenase</keyword>
<feature type="repeat" description="NHL" evidence="11">
    <location>
        <begin position="120"/>
        <end position="158"/>
    </location>
</feature>
<evidence type="ECO:0000256" key="8">
    <source>
        <dbReference type="PIRSR" id="PIRSR600720-1"/>
    </source>
</evidence>
<keyword evidence="13" id="KW-0560">Oxidoreductase</keyword>
<gene>
    <name evidence="13" type="ORF">PoB_000709500</name>
</gene>
<evidence type="ECO:0000313" key="13">
    <source>
        <dbReference type="EMBL" id="GFN80589.1"/>
    </source>
</evidence>
<sequence>MWPLLLVSCLVWVNPATLAAPQYFDLDTWTPQQMAAFLGQYRQARVASPEEDINFNTDSLGLGDVSAVDVDSEGDLFIFHRAGRSWTSETFNNNVLSQSAQVPIVSNTILKVSPDNARLISTFGNNFFNMPHGLKVDSNDNLWVTDVGRHQVFRFPKNSTTPDLVLGEKFVPGSDSAHFCKPTDVAIASSGEFFVADGYCNSRILKFSKDGQFLTQWGNPYAGGRLTPFNFRIPHSVTLIENLNLLCVADRENQRALCYNAGLSNNAERAGTFNRTLIPEGDMGKVFAIYYNSADNTVVAASETSRVPYVQAGLIHYPARAYTYSITGVQTDVWARMTPQTARRGPSLIHDLCASHDGRHFFLADLPQQRVLRYTMTERPFFLQGYK</sequence>
<organism evidence="13 14">
    <name type="scientific">Plakobranchus ocellatus</name>
    <dbReference type="NCBI Taxonomy" id="259542"/>
    <lineage>
        <taxon>Eukaryota</taxon>
        <taxon>Metazoa</taxon>
        <taxon>Spiralia</taxon>
        <taxon>Lophotrochozoa</taxon>
        <taxon>Mollusca</taxon>
        <taxon>Gastropoda</taxon>
        <taxon>Heterobranchia</taxon>
        <taxon>Euthyneura</taxon>
        <taxon>Panpulmonata</taxon>
        <taxon>Sacoglossa</taxon>
        <taxon>Placobranchoidea</taxon>
        <taxon>Plakobranchidae</taxon>
        <taxon>Plakobranchus</taxon>
    </lineage>
</organism>
<feature type="disulfide bond" evidence="10">
    <location>
        <begin position="247"/>
        <end position="258"/>
    </location>
</feature>
<dbReference type="PANTHER" id="PTHR10680:SF14">
    <property type="entry name" value="PEPTIDYL-GLYCINE ALPHA-AMIDATING MONOOXYGENASE"/>
    <property type="match status" value="1"/>
</dbReference>
<feature type="binding site" evidence="9">
    <location>
        <position position="235"/>
    </location>
    <ligand>
        <name>Zn(2+)</name>
        <dbReference type="ChEBI" id="CHEBI:29105"/>
        <note>catalytic</note>
    </ligand>
</feature>
<keyword evidence="6" id="KW-0325">Glycoprotein</keyword>
<evidence type="ECO:0000256" key="1">
    <source>
        <dbReference type="ARBA" id="ARBA00012343"/>
    </source>
</evidence>
<keyword evidence="2 9" id="KW-0479">Metal-binding</keyword>
<keyword evidence="5 10" id="KW-1015">Disulfide bond</keyword>
<dbReference type="GO" id="GO:0006518">
    <property type="term" value="P:peptide metabolic process"/>
    <property type="evidence" value="ECO:0007669"/>
    <property type="project" value="InterPro"/>
</dbReference>
<comment type="cofactor">
    <cofactor evidence="9">
        <name>Zn(2+)</name>
        <dbReference type="ChEBI" id="CHEBI:29105"/>
    </cofactor>
    <text evidence="9">Binds one Zn(2+) ion per subunit.</text>
</comment>
<dbReference type="EMBL" id="BLXT01000825">
    <property type="protein sequence ID" value="GFN80589.1"/>
    <property type="molecule type" value="Genomic_DNA"/>
</dbReference>
<dbReference type="PROSITE" id="PS51125">
    <property type="entry name" value="NHL"/>
    <property type="match status" value="2"/>
</dbReference>
<keyword evidence="14" id="KW-1185">Reference proteome</keyword>
<dbReference type="PANTHER" id="PTHR10680">
    <property type="entry name" value="PEPTIDYL-GLYCINE ALPHA-AMIDATING MONOOXYGENASE"/>
    <property type="match status" value="1"/>
</dbReference>
<dbReference type="EC" id="4.3.2.5" evidence="1"/>
<dbReference type="InterPro" id="IPR001258">
    <property type="entry name" value="NHL_repeat"/>
</dbReference>
<evidence type="ECO:0000256" key="12">
    <source>
        <dbReference type="SAM" id="SignalP"/>
    </source>
</evidence>
<evidence type="ECO:0000256" key="2">
    <source>
        <dbReference type="ARBA" id="ARBA00022723"/>
    </source>
</evidence>
<keyword evidence="3 12" id="KW-0732">Signal</keyword>
<evidence type="ECO:0000256" key="11">
    <source>
        <dbReference type="PROSITE-ProRule" id="PRU00504"/>
    </source>
</evidence>
<evidence type="ECO:0000256" key="4">
    <source>
        <dbReference type="ARBA" id="ARBA00022737"/>
    </source>
</evidence>
<feature type="chain" id="PRO_5043495257" description="peptidylamidoglycolate lyase" evidence="12">
    <location>
        <begin position="20"/>
        <end position="387"/>
    </location>
</feature>
<dbReference type="GO" id="GO:0016020">
    <property type="term" value="C:membrane"/>
    <property type="evidence" value="ECO:0007669"/>
    <property type="project" value="InterPro"/>
</dbReference>
<dbReference type="SUPFAM" id="SSF63829">
    <property type="entry name" value="Calcium-dependent phosphotriesterase"/>
    <property type="match status" value="1"/>
</dbReference>
<proteinExistence type="predicted"/>
<feature type="binding site" evidence="9">
    <location>
        <position position="68"/>
    </location>
    <ligand>
        <name>Ca(2+)</name>
        <dbReference type="ChEBI" id="CHEBI:29108"/>
        <note>structural</note>
    </ligand>
</feature>
<feature type="binding site" evidence="8">
    <location>
        <position position="81"/>
    </location>
    <ligand>
        <name>a protein</name>
        <dbReference type="ChEBI" id="CHEBI:16541"/>
    </ligand>
    <ligandPart>
        <name>C-terminal Xaa-(2S)-2-hydroxyglycine residue</name>
        <dbReference type="ChEBI" id="CHEBI:142768"/>
    </ligandPart>
</feature>
<feature type="binding site" evidence="8">
    <location>
        <position position="251"/>
    </location>
    <ligand>
        <name>a protein</name>
        <dbReference type="ChEBI" id="CHEBI:16541"/>
    </ligand>
    <ligandPart>
        <name>C-terminal Xaa-(2S)-2-hydroxyglycine residue</name>
        <dbReference type="ChEBI" id="CHEBI:142768"/>
    </ligandPart>
</feature>
<reference evidence="13 14" key="1">
    <citation type="journal article" date="2021" name="Elife">
        <title>Chloroplast acquisition without the gene transfer in kleptoplastic sea slugs, Plakobranchus ocellatus.</title>
        <authorList>
            <person name="Maeda T."/>
            <person name="Takahashi S."/>
            <person name="Yoshida T."/>
            <person name="Shimamura S."/>
            <person name="Takaki Y."/>
            <person name="Nagai Y."/>
            <person name="Toyoda A."/>
            <person name="Suzuki Y."/>
            <person name="Arimoto A."/>
            <person name="Ishii H."/>
            <person name="Satoh N."/>
            <person name="Nishiyama T."/>
            <person name="Hasebe M."/>
            <person name="Maruyama T."/>
            <person name="Minagawa J."/>
            <person name="Obokata J."/>
            <person name="Shigenobu S."/>
        </authorList>
    </citation>
    <scope>NUCLEOTIDE SEQUENCE [LARGE SCALE GENOMIC DNA]</scope>
</reference>
<dbReference type="AlphaFoldDB" id="A0AAV3YDI7"/>
<dbReference type="Gene3D" id="2.120.10.30">
    <property type="entry name" value="TolB, C-terminal domain"/>
    <property type="match status" value="1"/>
</dbReference>
<dbReference type="GO" id="GO:0005576">
    <property type="term" value="C:extracellular region"/>
    <property type="evidence" value="ECO:0007669"/>
    <property type="project" value="TreeGrafter"/>
</dbReference>
<feature type="signal peptide" evidence="12">
    <location>
        <begin position="1"/>
        <end position="19"/>
    </location>
</feature>
<feature type="binding site" evidence="9">
    <location>
        <position position="350"/>
    </location>
    <ligand>
        <name>Zn(2+)</name>
        <dbReference type="ChEBI" id="CHEBI:29105"/>
        <note>catalytic</note>
    </ligand>
</feature>
<dbReference type="GO" id="GO:0004598">
    <property type="term" value="F:peptidylamidoglycolate lyase activity"/>
    <property type="evidence" value="ECO:0007669"/>
    <property type="project" value="UniProtKB-EC"/>
</dbReference>
<feature type="repeat" description="NHL" evidence="11">
    <location>
        <begin position="171"/>
        <end position="210"/>
    </location>
</feature>
<dbReference type="Proteomes" id="UP000735302">
    <property type="component" value="Unassembled WGS sequence"/>
</dbReference>
<evidence type="ECO:0000256" key="9">
    <source>
        <dbReference type="PIRSR" id="PIRSR600720-2"/>
    </source>
</evidence>
<dbReference type="PRINTS" id="PR00790">
    <property type="entry name" value="PAMONOXGNASE"/>
</dbReference>
<evidence type="ECO:0000256" key="7">
    <source>
        <dbReference type="ARBA" id="ARBA00023239"/>
    </source>
</evidence>
<protein>
    <recommendedName>
        <fullName evidence="1">peptidylamidoglycolate lyase</fullName>
        <ecNumber evidence="1">4.3.2.5</ecNumber>
    </recommendedName>
</protein>
<comment type="caution">
    <text evidence="13">The sequence shown here is derived from an EMBL/GenBank/DDBJ whole genome shotgun (WGS) entry which is preliminary data.</text>
</comment>
<dbReference type="GO" id="GO:0046872">
    <property type="term" value="F:metal ion binding"/>
    <property type="evidence" value="ECO:0007669"/>
    <property type="project" value="UniProtKB-KW"/>
</dbReference>
<evidence type="ECO:0000256" key="5">
    <source>
        <dbReference type="ARBA" id="ARBA00023157"/>
    </source>
</evidence>
<keyword evidence="9" id="KW-0106">Calcium</keyword>
<evidence type="ECO:0000256" key="6">
    <source>
        <dbReference type="ARBA" id="ARBA00023180"/>
    </source>
</evidence>
<feature type="binding site" evidence="9">
    <location>
        <position position="132"/>
    </location>
    <ligand>
        <name>Zn(2+)</name>
        <dbReference type="ChEBI" id="CHEBI:29105"/>
        <note>catalytic</note>
    </ligand>
</feature>
<dbReference type="InterPro" id="IPR011042">
    <property type="entry name" value="6-blade_b-propeller_TolB-like"/>
</dbReference>
<feature type="binding site" evidence="9">
    <location>
        <position position="134"/>
    </location>
    <ligand>
        <name>Ca(2+)</name>
        <dbReference type="ChEBI" id="CHEBI:29108"/>
        <note>structural</note>
    </ligand>
</feature>
<dbReference type="GO" id="GO:0004497">
    <property type="term" value="F:monooxygenase activity"/>
    <property type="evidence" value="ECO:0007669"/>
    <property type="project" value="UniProtKB-KW"/>
</dbReference>
<keyword evidence="4" id="KW-0677">Repeat</keyword>
<accession>A0AAV3YDI7</accession>
<name>A0AAV3YDI7_9GAST</name>
<dbReference type="Pfam" id="PF01436">
    <property type="entry name" value="NHL"/>
    <property type="match status" value="2"/>
</dbReference>